<comment type="caution">
    <text evidence="1">The sequence shown here is derived from an EMBL/GenBank/DDBJ whole genome shotgun (WGS) entry which is preliminary data.</text>
</comment>
<dbReference type="EMBL" id="JAUSQM010000001">
    <property type="protein sequence ID" value="MDP9820372.1"/>
    <property type="molecule type" value="Genomic_DNA"/>
</dbReference>
<proteinExistence type="predicted"/>
<name>A0ABT9NIY0_9ACTN</name>
<accession>A0ABT9NIY0</accession>
<dbReference type="RefSeq" id="WP_068117361.1">
    <property type="nucleotide sequence ID" value="NZ_CCXJ01000084.1"/>
</dbReference>
<evidence type="ECO:0000313" key="2">
    <source>
        <dbReference type="Proteomes" id="UP001240447"/>
    </source>
</evidence>
<evidence type="ECO:0008006" key="3">
    <source>
        <dbReference type="Google" id="ProtNLM"/>
    </source>
</evidence>
<gene>
    <name evidence="1" type="ORF">J2S59_000181</name>
</gene>
<keyword evidence="2" id="KW-1185">Reference proteome</keyword>
<reference evidence="1 2" key="1">
    <citation type="submission" date="2023-07" db="EMBL/GenBank/DDBJ databases">
        <title>Sequencing the genomes of 1000 actinobacteria strains.</title>
        <authorList>
            <person name="Klenk H.-P."/>
        </authorList>
    </citation>
    <scope>NUCLEOTIDE SEQUENCE [LARGE SCALE GENOMIC DNA]</scope>
    <source>
        <strain evidence="1 2">GD13</strain>
    </source>
</reference>
<organism evidence="1 2">
    <name type="scientific">Nocardioides massiliensis</name>
    <dbReference type="NCBI Taxonomy" id="1325935"/>
    <lineage>
        <taxon>Bacteria</taxon>
        <taxon>Bacillati</taxon>
        <taxon>Actinomycetota</taxon>
        <taxon>Actinomycetes</taxon>
        <taxon>Propionibacteriales</taxon>
        <taxon>Nocardioidaceae</taxon>
        <taxon>Nocardioides</taxon>
    </lineage>
</organism>
<sequence length="80" mass="8373">MANVIEFTSSGGAGSVSYDGLTCPECDGAWFTVQAVVLDRESRVTGYAAPTACRDCGHVVVAGTWAAPPIELLHDERGDD</sequence>
<dbReference type="Proteomes" id="UP001240447">
    <property type="component" value="Unassembled WGS sequence"/>
</dbReference>
<evidence type="ECO:0000313" key="1">
    <source>
        <dbReference type="EMBL" id="MDP9820372.1"/>
    </source>
</evidence>
<protein>
    <recommendedName>
        <fullName evidence="3">Transcription factor zinc-finger domain-containing protein</fullName>
    </recommendedName>
</protein>